<sequence length="59" mass="6938">MHRPLKHQNPNILTPTCRRCTYMHLPTENFHFLQALERPKKSEPILQQLIDTNHAIHAG</sequence>
<proteinExistence type="predicted"/>
<dbReference type="AlphaFoldDB" id="A0AAV5LC66"/>
<name>A0AAV5LC66_9ROSI</name>
<keyword evidence="2" id="KW-1185">Reference proteome</keyword>
<accession>A0AAV5LC66</accession>
<gene>
    <name evidence="1" type="ORF">SLEP1_g43193</name>
</gene>
<dbReference type="EMBL" id="BPVZ01000108">
    <property type="protein sequence ID" value="GKV34851.1"/>
    <property type="molecule type" value="Genomic_DNA"/>
</dbReference>
<organism evidence="1 2">
    <name type="scientific">Rubroshorea leprosula</name>
    <dbReference type="NCBI Taxonomy" id="152421"/>
    <lineage>
        <taxon>Eukaryota</taxon>
        <taxon>Viridiplantae</taxon>
        <taxon>Streptophyta</taxon>
        <taxon>Embryophyta</taxon>
        <taxon>Tracheophyta</taxon>
        <taxon>Spermatophyta</taxon>
        <taxon>Magnoliopsida</taxon>
        <taxon>eudicotyledons</taxon>
        <taxon>Gunneridae</taxon>
        <taxon>Pentapetalae</taxon>
        <taxon>rosids</taxon>
        <taxon>malvids</taxon>
        <taxon>Malvales</taxon>
        <taxon>Dipterocarpaceae</taxon>
        <taxon>Rubroshorea</taxon>
    </lineage>
</organism>
<protein>
    <submittedName>
        <fullName evidence="1">Uncharacterized protein</fullName>
    </submittedName>
</protein>
<comment type="caution">
    <text evidence="1">The sequence shown here is derived from an EMBL/GenBank/DDBJ whole genome shotgun (WGS) entry which is preliminary data.</text>
</comment>
<evidence type="ECO:0000313" key="2">
    <source>
        <dbReference type="Proteomes" id="UP001054252"/>
    </source>
</evidence>
<reference evidence="1 2" key="1">
    <citation type="journal article" date="2021" name="Commun. Biol.">
        <title>The genome of Shorea leprosula (Dipterocarpaceae) highlights the ecological relevance of drought in aseasonal tropical rainforests.</title>
        <authorList>
            <person name="Ng K.K.S."/>
            <person name="Kobayashi M.J."/>
            <person name="Fawcett J.A."/>
            <person name="Hatakeyama M."/>
            <person name="Paape T."/>
            <person name="Ng C.H."/>
            <person name="Ang C.C."/>
            <person name="Tnah L.H."/>
            <person name="Lee C.T."/>
            <person name="Nishiyama T."/>
            <person name="Sese J."/>
            <person name="O'Brien M.J."/>
            <person name="Copetti D."/>
            <person name="Mohd Noor M.I."/>
            <person name="Ong R.C."/>
            <person name="Putra M."/>
            <person name="Sireger I.Z."/>
            <person name="Indrioko S."/>
            <person name="Kosugi Y."/>
            <person name="Izuno A."/>
            <person name="Isagi Y."/>
            <person name="Lee S.L."/>
            <person name="Shimizu K.K."/>
        </authorList>
    </citation>
    <scope>NUCLEOTIDE SEQUENCE [LARGE SCALE GENOMIC DNA]</scope>
    <source>
        <strain evidence="1">214</strain>
    </source>
</reference>
<dbReference type="Proteomes" id="UP001054252">
    <property type="component" value="Unassembled WGS sequence"/>
</dbReference>
<evidence type="ECO:0000313" key="1">
    <source>
        <dbReference type="EMBL" id="GKV34851.1"/>
    </source>
</evidence>